<dbReference type="EMBL" id="UYSL01013071">
    <property type="protein sequence ID" value="VDL69018.1"/>
    <property type="molecule type" value="Genomic_DNA"/>
</dbReference>
<dbReference type="STRING" id="27835.A0A0N4XSC5"/>
<reference evidence="1 2" key="2">
    <citation type="submission" date="2018-11" db="EMBL/GenBank/DDBJ databases">
        <authorList>
            <consortium name="Pathogen Informatics"/>
        </authorList>
    </citation>
    <scope>NUCLEOTIDE SEQUENCE [LARGE SCALE GENOMIC DNA]</scope>
</reference>
<accession>A0A0N4XSC5</accession>
<dbReference type="PANTHER" id="PTHR28583:SF4">
    <property type="entry name" value="N-ACYLETHANOLAMINE-HYDROLYZING ACID AMIDASE"/>
    <property type="match status" value="1"/>
</dbReference>
<evidence type="ECO:0000313" key="1">
    <source>
        <dbReference type="EMBL" id="VDL69018.1"/>
    </source>
</evidence>
<dbReference type="AlphaFoldDB" id="A0A0N4XSC5"/>
<sequence>MHAADVFSLSDERWFLVETNFDHWKQDKDKRRIVAEKMLRQIGRRGLDAEAMLNVLHTVPVKNNETLFTTVMSARYPHLIKSTTFVWN</sequence>
<dbReference type="Proteomes" id="UP000271162">
    <property type="component" value="Unassembled WGS sequence"/>
</dbReference>
<gene>
    <name evidence="1" type="ORF">NBR_LOCUS5429</name>
</gene>
<dbReference type="GO" id="GO:0016810">
    <property type="term" value="F:hydrolase activity, acting on carbon-nitrogen (but not peptide) bonds"/>
    <property type="evidence" value="ECO:0007669"/>
    <property type="project" value="TreeGrafter"/>
</dbReference>
<evidence type="ECO:0000313" key="3">
    <source>
        <dbReference type="WBParaSite" id="NBR_0000542701-mRNA-1"/>
    </source>
</evidence>
<reference evidence="3" key="1">
    <citation type="submission" date="2017-02" db="UniProtKB">
        <authorList>
            <consortium name="WormBaseParasite"/>
        </authorList>
    </citation>
    <scope>IDENTIFICATION</scope>
</reference>
<proteinExistence type="predicted"/>
<dbReference type="WBParaSite" id="NBR_0000542701-mRNA-1">
    <property type="protein sequence ID" value="NBR_0000542701-mRNA-1"/>
    <property type="gene ID" value="NBR_0000542701"/>
</dbReference>
<evidence type="ECO:0000313" key="2">
    <source>
        <dbReference type="Proteomes" id="UP000271162"/>
    </source>
</evidence>
<dbReference type="PANTHER" id="PTHR28583">
    <property type="entry name" value="ACID AMIDASE"/>
    <property type="match status" value="1"/>
</dbReference>
<organism evidence="3">
    <name type="scientific">Nippostrongylus brasiliensis</name>
    <name type="common">Rat hookworm</name>
    <dbReference type="NCBI Taxonomy" id="27835"/>
    <lineage>
        <taxon>Eukaryota</taxon>
        <taxon>Metazoa</taxon>
        <taxon>Ecdysozoa</taxon>
        <taxon>Nematoda</taxon>
        <taxon>Chromadorea</taxon>
        <taxon>Rhabditida</taxon>
        <taxon>Rhabditina</taxon>
        <taxon>Rhabditomorpha</taxon>
        <taxon>Strongyloidea</taxon>
        <taxon>Heligmosomidae</taxon>
        <taxon>Nippostrongylus</taxon>
    </lineage>
</organism>
<keyword evidence="2" id="KW-1185">Reference proteome</keyword>
<name>A0A0N4XSC5_NIPBR</name>
<protein>
    <submittedName>
        <fullName evidence="3">Transposase</fullName>
    </submittedName>
</protein>